<organism evidence="3 4">
    <name type="scientific">Calditerrivibrio nitroreducens</name>
    <dbReference type="NCBI Taxonomy" id="477976"/>
    <lineage>
        <taxon>Bacteria</taxon>
        <taxon>Pseudomonadati</taxon>
        <taxon>Deferribacterota</taxon>
        <taxon>Deferribacteres</taxon>
        <taxon>Deferribacterales</taxon>
        <taxon>Calditerrivibrionaceae</taxon>
    </lineage>
</organism>
<dbReference type="InterPro" id="IPR036873">
    <property type="entry name" value="Rhodanese-like_dom_sf"/>
</dbReference>
<evidence type="ECO:0000256" key="1">
    <source>
        <dbReference type="SAM" id="SignalP"/>
    </source>
</evidence>
<dbReference type="SUPFAM" id="SSF52821">
    <property type="entry name" value="Rhodanese/Cell cycle control phosphatase"/>
    <property type="match status" value="1"/>
</dbReference>
<dbReference type="CDD" id="cd00158">
    <property type="entry name" value="RHOD"/>
    <property type="match status" value="1"/>
</dbReference>
<feature type="signal peptide" evidence="1">
    <location>
        <begin position="1"/>
        <end position="20"/>
    </location>
</feature>
<evidence type="ECO:0000313" key="3">
    <source>
        <dbReference type="EMBL" id="PMP70432.1"/>
    </source>
</evidence>
<feature type="chain" id="PRO_5014461058" description="Rhodanese domain-containing protein" evidence="1">
    <location>
        <begin position="21"/>
        <end position="221"/>
    </location>
</feature>
<dbReference type="Pfam" id="PF00581">
    <property type="entry name" value="Rhodanese"/>
    <property type="match status" value="1"/>
</dbReference>
<dbReference type="AlphaFoldDB" id="A0A2J6WJ65"/>
<dbReference type="PROSITE" id="PS50206">
    <property type="entry name" value="RHODANESE_3"/>
    <property type="match status" value="1"/>
</dbReference>
<feature type="domain" description="Rhodanese" evidence="2">
    <location>
        <begin position="60"/>
        <end position="154"/>
    </location>
</feature>
<evidence type="ECO:0000313" key="4">
    <source>
        <dbReference type="Proteomes" id="UP000242881"/>
    </source>
</evidence>
<reference evidence="3 4" key="1">
    <citation type="submission" date="2018-01" db="EMBL/GenBank/DDBJ databases">
        <title>Metagenomic assembled genomes from two thermal pools in the Uzon Caldera, Kamchatka, Russia.</title>
        <authorList>
            <person name="Wilkins L."/>
            <person name="Ettinger C."/>
        </authorList>
    </citation>
    <scope>NUCLEOTIDE SEQUENCE [LARGE SCALE GENOMIC DNA]</scope>
    <source>
        <strain evidence="3">ZAV-05</strain>
    </source>
</reference>
<dbReference type="InterPro" id="IPR001763">
    <property type="entry name" value="Rhodanese-like_dom"/>
</dbReference>
<dbReference type="Gene3D" id="3.40.250.10">
    <property type="entry name" value="Rhodanese-like domain"/>
    <property type="match status" value="1"/>
</dbReference>
<keyword evidence="1" id="KW-0732">Signal</keyword>
<sequence>MFKKFVTILLFSFFALPLFAEGPSIALPPAQVILNECAANNLTPVDFAYAKSKLPDAIEGKKTIVFVDARPARNYDMGHIPTAINIYDAKFDRLFPEFQKLGYPMDVEIIAGVGRPCPMSLNDLKQFKAKGYTNLKAFVKGPVWVEGAFYQEVTEKGAKKYLADGAVLVKSTEVDKFLSEGVDKGKNIVVTGSSNPKENYAAAEKIFNAGYKMTFVFNGNL</sequence>
<gene>
    <name evidence="3" type="ORF">C0187_05615</name>
</gene>
<dbReference type="EMBL" id="PNIN01000054">
    <property type="protein sequence ID" value="PMP70432.1"/>
    <property type="molecule type" value="Genomic_DNA"/>
</dbReference>
<comment type="caution">
    <text evidence="3">The sequence shown here is derived from an EMBL/GenBank/DDBJ whole genome shotgun (WGS) entry which is preliminary data.</text>
</comment>
<evidence type="ECO:0000259" key="2">
    <source>
        <dbReference type="PROSITE" id="PS50206"/>
    </source>
</evidence>
<name>A0A2J6WJ65_9BACT</name>
<accession>A0A2J6WJ65</accession>
<proteinExistence type="predicted"/>
<dbReference type="Proteomes" id="UP000242881">
    <property type="component" value="Unassembled WGS sequence"/>
</dbReference>
<protein>
    <recommendedName>
        <fullName evidence="2">Rhodanese domain-containing protein</fullName>
    </recommendedName>
</protein>